<proteinExistence type="predicted"/>
<dbReference type="AlphaFoldDB" id="A0A1H0J3Y6"/>
<organism evidence="2 3">
    <name type="scientific">Nocardioides szechwanensis</name>
    <dbReference type="NCBI Taxonomy" id="1005944"/>
    <lineage>
        <taxon>Bacteria</taxon>
        <taxon>Bacillati</taxon>
        <taxon>Actinomycetota</taxon>
        <taxon>Actinomycetes</taxon>
        <taxon>Propionibacteriales</taxon>
        <taxon>Nocardioidaceae</taxon>
        <taxon>Nocardioides</taxon>
    </lineage>
</organism>
<dbReference type="Gene3D" id="2.40.360.20">
    <property type="match status" value="1"/>
</dbReference>
<dbReference type="OrthoDB" id="9151379at2"/>
<evidence type="ECO:0008006" key="4">
    <source>
        <dbReference type="Google" id="ProtNLM"/>
    </source>
</evidence>
<name>A0A1H0J3Y6_9ACTN</name>
<dbReference type="EMBL" id="FNIC01000008">
    <property type="protein sequence ID" value="SDO38169.1"/>
    <property type="molecule type" value="Genomic_DNA"/>
</dbReference>
<reference evidence="2 3" key="1">
    <citation type="submission" date="2016-10" db="EMBL/GenBank/DDBJ databases">
        <authorList>
            <person name="de Groot N.N."/>
        </authorList>
    </citation>
    <scope>NUCLEOTIDE SEQUENCE [LARGE SCALE GENOMIC DNA]</scope>
    <source>
        <strain evidence="2 3">CGMCC 1.11147</strain>
    </source>
</reference>
<accession>A0A1H0J3Y6</accession>
<keyword evidence="3" id="KW-1185">Reference proteome</keyword>
<dbReference type="PROSITE" id="PS51257">
    <property type="entry name" value="PROKAR_LIPOPROTEIN"/>
    <property type="match status" value="1"/>
</dbReference>
<dbReference type="STRING" id="1005944.SAMN05192576_3896"/>
<feature type="signal peptide" evidence="1">
    <location>
        <begin position="1"/>
        <end position="25"/>
    </location>
</feature>
<evidence type="ECO:0000313" key="2">
    <source>
        <dbReference type="EMBL" id="SDO38169.1"/>
    </source>
</evidence>
<gene>
    <name evidence="2" type="ORF">SAMN05192576_3896</name>
</gene>
<feature type="chain" id="PRO_5011793400" description="Lipoprotein" evidence="1">
    <location>
        <begin position="26"/>
        <end position="272"/>
    </location>
</feature>
<keyword evidence="1" id="KW-0732">Signal</keyword>
<dbReference type="Proteomes" id="UP000199004">
    <property type="component" value="Unassembled WGS sequence"/>
</dbReference>
<sequence>MRSNRARVRATLVAATLVVPLTLTACGGDDDAPSPAGAGLPQGDDPVDLDPADFTASSDNPYFPLEPGRQWTYRETDKSGTSLKVVVTVTTETHEVANGVVARVVRDTVTEDGEIVEDTFDWYAQDGEGNVWYLGEDTAELEDGEIATREGSFEAGVDGALPGIIMPAEPEAGLSYRQEYYEGEAEDNGAVLALGQQADTAHGPFDDVLLTADTITLEPDVLEYKLYAPGVGLVLTLDISGGGGREELVATKLIDDATARAAGTAPLGTPYQ</sequence>
<protein>
    <recommendedName>
        <fullName evidence="4">Lipoprotein</fullName>
    </recommendedName>
</protein>
<dbReference type="RefSeq" id="WP_143016252.1">
    <property type="nucleotide sequence ID" value="NZ_BKAE01000012.1"/>
</dbReference>
<evidence type="ECO:0000256" key="1">
    <source>
        <dbReference type="SAM" id="SignalP"/>
    </source>
</evidence>
<evidence type="ECO:0000313" key="3">
    <source>
        <dbReference type="Proteomes" id="UP000199004"/>
    </source>
</evidence>